<gene>
    <name evidence="2" type="ORF">DI526_18920</name>
</gene>
<evidence type="ECO:0000313" key="3">
    <source>
        <dbReference type="Proteomes" id="UP000249393"/>
    </source>
</evidence>
<reference evidence="2 3" key="1">
    <citation type="submission" date="2017-08" db="EMBL/GenBank/DDBJ databases">
        <title>Infants hospitalized years apart are colonized by the same room-sourced microbial strains.</title>
        <authorList>
            <person name="Brooks B."/>
            <person name="Olm M.R."/>
            <person name="Firek B.A."/>
            <person name="Baker R."/>
            <person name="Thomas B.C."/>
            <person name="Morowitz M.J."/>
            <person name="Banfield J.F."/>
        </authorList>
    </citation>
    <scope>NUCLEOTIDE SEQUENCE [LARGE SCALE GENOMIC DNA]</scope>
    <source>
        <strain evidence="2">S2_003_000_R2_4</strain>
    </source>
</reference>
<keyword evidence="1" id="KW-0812">Transmembrane</keyword>
<feature type="transmembrane region" description="Helical" evidence="1">
    <location>
        <begin position="48"/>
        <end position="68"/>
    </location>
</feature>
<dbReference type="AlphaFoldDB" id="A0A2W5V4M1"/>
<evidence type="ECO:0000256" key="1">
    <source>
        <dbReference type="SAM" id="Phobius"/>
    </source>
</evidence>
<organism evidence="2 3">
    <name type="scientific">Caulobacter segnis</name>
    <dbReference type="NCBI Taxonomy" id="88688"/>
    <lineage>
        <taxon>Bacteria</taxon>
        <taxon>Pseudomonadati</taxon>
        <taxon>Pseudomonadota</taxon>
        <taxon>Alphaproteobacteria</taxon>
        <taxon>Caulobacterales</taxon>
        <taxon>Caulobacteraceae</taxon>
        <taxon>Caulobacter</taxon>
    </lineage>
</organism>
<keyword evidence="1" id="KW-0472">Membrane</keyword>
<feature type="transmembrane region" description="Helical" evidence="1">
    <location>
        <begin position="17"/>
        <end position="36"/>
    </location>
</feature>
<keyword evidence="1" id="KW-1133">Transmembrane helix</keyword>
<feature type="transmembrane region" description="Helical" evidence="1">
    <location>
        <begin position="80"/>
        <end position="100"/>
    </location>
</feature>
<dbReference type="RefSeq" id="WP_304281279.1">
    <property type="nucleotide sequence ID" value="NZ_QFQZ01000079.1"/>
</dbReference>
<name>A0A2W5V4M1_9CAUL</name>
<dbReference type="Proteomes" id="UP000249393">
    <property type="component" value="Unassembled WGS sequence"/>
</dbReference>
<proteinExistence type="predicted"/>
<protein>
    <submittedName>
        <fullName evidence="2">Uncharacterized protein</fullName>
    </submittedName>
</protein>
<dbReference type="EMBL" id="QFQZ01000079">
    <property type="protein sequence ID" value="PZR31666.1"/>
    <property type="molecule type" value="Genomic_DNA"/>
</dbReference>
<feature type="transmembrane region" description="Helical" evidence="1">
    <location>
        <begin position="120"/>
        <end position="142"/>
    </location>
</feature>
<accession>A0A2W5V4M1</accession>
<comment type="caution">
    <text evidence="2">The sequence shown here is derived from an EMBL/GenBank/DDBJ whole genome shotgun (WGS) entry which is preliminary data.</text>
</comment>
<evidence type="ECO:0000313" key="2">
    <source>
        <dbReference type="EMBL" id="PZR31666.1"/>
    </source>
</evidence>
<sequence>MTEHIGRQARRQKIVRGYWIAATAIGFAIGAGHALLEDTAVVLPRGLLTIGGAIIALAAFVGAVVYWRNIDEAAREAHKFAWFWGGSNSILLALPLPFLIGDQRLIALFGQRSPTEWLAIGVVGLIVVQMVGYGLVWAAWWLRQR</sequence>